<accession>A0A0C3B9S1</accession>
<evidence type="ECO:0000313" key="3">
    <source>
        <dbReference type="Proteomes" id="UP000054166"/>
    </source>
</evidence>
<reference evidence="3" key="2">
    <citation type="submission" date="2015-01" db="EMBL/GenBank/DDBJ databases">
        <title>Evolutionary Origins and Diversification of the Mycorrhizal Mutualists.</title>
        <authorList>
            <consortium name="DOE Joint Genome Institute"/>
            <consortium name="Mycorrhizal Genomics Consortium"/>
            <person name="Kohler A."/>
            <person name="Kuo A."/>
            <person name="Nagy L.G."/>
            <person name="Floudas D."/>
            <person name="Copeland A."/>
            <person name="Barry K.W."/>
            <person name="Cichocki N."/>
            <person name="Veneault-Fourrey C."/>
            <person name="LaButti K."/>
            <person name="Lindquist E.A."/>
            <person name="Lipzen A."/>
            <person name="Lundell T."/>
            <person name="Morin E."/>
            <person name="Murat C."/>
            <person name="Riley R."/>
            <person name="Ohm R."/>
            <person name="Sun H."/>
            <person name="Tunlid A."/>
            <person name="Henrissat B."/>
            <person name="Grigoriev I.V."/>
            <person name="Hibbett D.S."/>
            <person name="Martin F."/>
        </authorList>
    </citation>
    <scope>NUCLEOTIDE SEQUENCE [LARGE SCALE GENOMIC DNA]</scope>
    <source>
        <strain evidence="3">F 1598</strain>
    </source>
</reference>
<sequence>MSQKDEPIMRSSRILLLLGIRERNDTNKSTVFGQKPCVSTYYSTCNTSLAMRGTELSGNTQNIRRVWRRSKGPKILRAGRNNYPPTKRASTRGNMWGSLTNSHPPVRNMRNGSP</sequence>
<dbReference type="Proteomes" id="UP000054166">
    <property type="component" value="Unassembled WGS sequence"/>
</dbReference>
<organism evidence="2 3">
    <name type="scientific">Piloderma croceum (strain F 1598)</name>
    <dbReference type="NCBI Taxonomy" id="765440"/>
    <lineage>
        <taxon>Eukaryota</taxon>
        <taxon>Fungi</taxon>
        <taxon>Dikarya</taxon>
        <taxon>Basidiomycota</taxon>
        <taxon>Agaricomycotina</taxon>
        <taxon>Agaricomycetes</taxon>
        <taxon>Agaricomycetidae</taxon>
        <taxon>Atheliales</taxon>
        <taxon>Atheliaceae</taxon>
        <taxon>Piloderma</taxon>
    </lineage>
</organism>
<keyword evidence="3" id="KW-1185">Reference proteome</keyword>
<gene>
    <name evidence="2" type="ORF">PILCRDRAFT_713990</name>
</gene>
<dbReference type="AlphaFoldDB" id="A0A0C3B9S1"/>
<proteinExistence type="predicted"/>
<feature type="compositionally biased region" description="Polar residues" evidence="1">
    <location>
        <begin position="91"/>
        <end position="103"/>
    </location>
</feature>
<feature type="region of interest" description="Disordered" evidence="1">
    <location>
        <begin position="72"/>
        <end position="114"/>
    </location>
</feature>
<dbReference type="EMBL" id="KN833067">
    <property type="protein sequence ID" value="KIM74072.1"/>
    <property type="molecule type" value="Genomic_DNA"/>
</dbReference>
<reference evidence="2 3" key="1">
    <citation type="submission" date="2014-04" db="EMBL/GenBank/DDBJ databases">
        <authorList>
            <consortium name="DOE Joint Genome Institute"/>
            <person name="Kuo A."/>
            <person name="Tarkka M."/>
            <person name="Buscot F."/>
            <person name="Kohler A."/>
            <person name="Nagy L.G."/>
            <person name="Floudas D."/>
            <person name="Copeland A."/>
            <person name="Barry K.W."/>
            <person name="Cichocki N."/>
            <person name="Veneault-Fourrey C."/>
            <person name="LaButti K."/>
            <person name="Lindquist E.A."/>
            <person name="Lipzen A."/>
            <person name="Lundell T."/>
            <person name="Morin E."/>
            <person name="Murat C."/>
            <person name="Sun H."/>
            <person name="Tunlid A."/>
            <person name="Henrissat B."/>
            <person name="Grigoriev I.V."/>
            <person name="Hibbett D.S."/>
            <person name="Martin F."/>
            <person name="Nordberg H.P."/>
            <person name="Cantor M.N."/>
            <person name="Hua S.X."/>
        </authorList>
    </citation>
    <scope>NUCLEOTIDE SEQUENCE [LARGE SCALE GENOMIC DNA]</scope>
    <source>
        <strain evidence="2 3">F 1598</strain>
    </source>
</reference>
<protein>
    <submittedName>
        <fullName evidence="2">Uncharacterized protein</fullName>
    </submittedName>
</protein>
<evidence type="ECO:0000256" key="1">
    <source>
        <dbReference type="SAM" id="MobiDB-lite"/>
    </source>
</evidence>
<dbReference type="InParanoid" id="A0A0C3B9S1"/>
<evidence type="ECO:0000313" key="2">
    <source>
        <dbReference type="EMBL" id="KIM74072.1"/>
    </source>
</evidence>
<name>A0A0C3B9S1_PILCF</name>
<dbReference type="HOGENOM" id="CLU_2121994_0_0_1"/>